<evidence type="ECO:0008006" key="4">
    <source>
        <dbReference type="Google" id="ProtNLM"/>
    </source>
</evidence>
<name>A0A0X3NI12_SCHSO</name>
<feature type="compositionally biased region" description="Polar residues" evidence="2">
    <location>
        <begin position="322"/>
        <end position="340"/>
    </location>
</feature>
<accession>A0A0X3NI12</accession>
<feature type="compositionally biased region" description="Polar residues" evidence="2">
    <location>
        <begin position="517"/>
        <end position="527"/>
    </location>
</feature>
<feature type="region of interest" description="Disordered" evidence="2">
    <location>
        <begin position="302"/>
        <end position="345"/>
    </location>
</feature>
<protein>
    <recommendedName>
        <fullName evidence="4">ATR-interacting protein</fullName>
    </recommendedName>
</protein>
<gene>
    <name evidence="3" type="ORF">TR123707</name>
</gene>
<proteinExistence type="predicted"/>
<evidence type="ECO:0000256" key="1">
    <source>
        <dbReference type="SAM" id="Coils"/>
    </source>
</evidence>
<evidence type="ECO:0000313" key="3">
    <source>
        <dbReference type="EMBL" id="JAP39063.1"/>
    </source>
</evidence>
<dbReference type="AlphaFoldDB" id="A0A0X3NI12"/>
<organism evidence="3">
    <name type="scientific">Schistocephalus solidus</name>
    <name type="common">Tapeworm</name>
    <dbReference type="NCBI Taxonomy" id="70667"/>
    <lineage>
        <taxon>Eukaryota</taxon>
        <taxon>Metazoa</taxon>
        <taxon>Spiralia</taxon>
        <taxon>Lophotrochozoa</taxon>
        <taxon>Platyhelminthes</taxon>
        <taxon>Cestoda</taxon>
        <taxon>Eucestoda</taxon>
        <taxon>Diphyllobothriidea</taxon>
        <taxon>Diphyllobothriidae</taxon>
        <taxon>Schistocephalus</taxon>
    </lineage>
</organism>
<reference evidence="3" key="1">
    <citation type="submission" date="2016-01" db="EMBL/GenBank/DDBJ databases">
        <title>Reference transcriptome for the parasite Schistocephalus solidus: insights into the molecular evolution of parasitism.</title>
        <authorList>
            <person name="Hebert F.O."/>
            <person name="Grambauer S."/>
            <person name="Barber I."/>
            <person name="Landry C.R."/>
            <person name="Aubin-Horth N."/>
        </authorList>
    </citation>
    <scope>NUCLEOTIDE SEQUENCE</scope>
</reference>
<dbReference type="EMBL" id="GEEE01024162">
    <property type="protein sequence ID" value="JAP39063.1"/>
    <property type="molecule type" value="Transcribed_RNA"/>
</dbReference>
<sequence length="1076" mass="117224">MDDEDLAQDVLDQFDLVCTQYSATSEVNSNCYAKNRDRFKASGRIGGFKLSKTSSLDANTSRCPEFDLRHQQQKEDELQHLKDEIISLKEELYLKVGEISSLKEASSRNAAANMETVRKLKMQLASEREEARKTMAALGSQLAFREADYQLVVSELAQAKEAVASQSVASAAANDASTTAAAGILAITDVSPASALLMSMASQSPLDCRTSIGGDHTSAEPASHNLPVVVTPVPSRRSRRQAVWKNDLGNTPQQYRVPERASHAPHVMLLNQNNNKFSPEVKPGFHGTIRDLDSPSEKTMAGVAGAREGGPQRTPCKRPRTDTSPPTHPNRTPIVSSLTPPFQPRHGLRHRCNLEAFIRSRGGGGDNGASFNNRKQKLPPSFSARLVRDFAHLASLAPPLPLPEHDPSQRCLIRLIEDNISAFASPPEVEFFHGLSILSQLPQSVGARSPSSANQLSSLCQALTHLLRLIRNRLNRYFDFFFRYRTQQGGLGCLSSSSSVSALRQDLSTSRAGEKTSIPNATGSNPIELTEDPFAGAPASQAVPIPSSTPSNQQQSATSTVYALLDGSFLSTTDRAFPASDWLTFCASLSTSGAFACLQQLLLLIQAFSTSWVNEQRSATALREVASLVGWAINAVAHLFTGLSNKQPDGRSPLRDLRPDWTRELTMIAEFSLNLACLLSPELTSEVDLAVCNASGPSTLQNLYWWPPSLPAVLIIADQVMRIEGGDGKKLEAPAEGSRQRCQQQKPSRFSPHVLAPLLRLLARLVESSQLPAFGHDWFNDANPTPVSPSWWCSGYPESALPATLDSSKCAIETGGPIAELLLNDLLSRMQLLRVAGMRQPERIIALENCILRQLISSSQSMRESSLQHQLGCPLSLLCKLVLAQWKQRLLDPSPSSPRQRLSDNEVAFSGPVRKCCILLTEFSSLITALLVKHQLPASSSCTCTVEVYSTLISLGVSPTKWLFRLSQSPAGQRLTATCLAALGQLMQTLQALLLAHGDDAFQSFTDRVPAFFCVISDLSRWCRYSSPHPMEGNTSVATSAACLLHPKLVEELNDFDSSLSEVHTVSAQPHVTTCH</sequence>
<feature type="coiled-coil region" evidence="1">
    <location>
        <begin position="71"/>
        <end position="137"/>
    </location>
</feature>
<keyword evidence="1" id="KW-0175">Coiled coil</keyword>
<feature type="region of interest" description="Disordered" evidence="2">
    <location>
        <begin position="511"/>
        <end position="533"/>
    </location>
</feature>
<evidence type="ECO:0000256" key="2">
    <source>
        <dbReference type="SAM" id="MobiDB-lite"/>
    </source>
</evidence>